<dbReference type="GO" id="GO:0005615">
    <property type="term" value="C:extracellular space"/>
    <property type="evidence" value="ECO:0007669"/>
    <property type="project" value="InterPro"/>
</dbReference>
<evidence type="ECO:0000313" key="3">
    <source>
        <dbReference type="EMBL" id="PVD18422.1"/>
    </source>
</evidence>
<dbReference type="Gene3D" id="3.30.497.10">
    <property type="entry name" value="Antithrombin, subunit I, domain 2"/>
    <property type="match status" value="2"/>
</dbReference>
<dbReference type="InterPro" id="IPR023796">
    <property type="entry name" value="Serpin_dom"/>
</dbReference>
<dbReference type="Gene3D" id="2.30.39.10">
    <property type="entry name" value="Alpha-1-antitrypsin, domain 1"/>
    <property type="match status" value="2"/>
</dbReference>
<protein>
    <recommendedName>
        <fullName evidence="2">Serpin domain-containing protein</fullName>
    </recommendedName>
</protein>
<dbReference type="Proteomes" id="UP000245119">
    <property type="component" value="Linkage Group LG14"/>
</dbReference>
<dbReference type="OrthoDB" id="1063785at2759"/>
<evidence type="ECO:0000313" key="4">
    <source>
        <dbReference type="Proteomes" id="UP000245119"/>
    </source>
</evidence>
<sequence>MSSTAGDNHTLAISRSTSSFGAALYKRLASGNQDNIIYSPISVYTALAMTFLGSGGVTERELRRALAVSPGQNLHSDLLNLFPSFVANDPDANLTLRIANALYYDAAEVNLTDSYVANVNQYYQTGLRAFQRPNPEQAINTWVEEVTKRAITNFLQPGSIQSDTVIMLLNAVFFEAPWVTPFRSDVTMDKDFTTISGTVKQVPLMYQISSFSVKNVPELDARVLELPYKGGNYSLYIILPNTKTGLTEVESQLTGQILEEALTSMPVPQYRQVYIPKFSLRMRSDLKEPLEALGINAMFDISRANLTGDAVSKVLHEAMIEVPPDGSQTWCGGDRTMVNTGLRAALTVLLCLAVTTASPRHRRASSLSLSTSSFGTSLYKRLVSGNHDNIIYSPLSVYTALTMTLLGAGGVTERELMTTLAVQPGQNIHSDLHTLMTSLTTNDPASNLTLRMANALYYDAAQVKVTDGFADNINRYYGAALKPFQKPNPEEAINTWVEEVTKHAITNFLQPGYITGDVILMLLNAVFFEASWKTMFDPRVTHDADFTTISGAVKQVPLMSKDESFSVKNVPELDARVLELPYKGGDYSLFVILPNTKNGLTNMEDKLTGQVLESALSSMPHAIPRKVYLPKFTLRMRKGLNEPLKALGLNAMFEAGRANFSEMVAGGGIFVSDTLHEAMIEVTESGTKAAAVTSITFSRNLILPDPETLFKADHAFAFVLRDKANGVNLFMGRVADPQ</sequence>
<evidence type="ECO:0000259" key="2">
    <source>
        <dbReference type="SMART" id="SM00093"/>
    </source>
</evidence>
<feature type="domain" description="Serpin" evidence="2">
    <location>
        <begin position="376"/>
        <end position="737"/>
    </location>
</feature>
<name>A0A2T7NB98_POMCA</name>
<dbReference type="SUPFAM" id="SSF56574">
    <property type="entry name" value="Serpins"/>
    <property type="match status" value="2"/>
</dbReference>
<comment type="caution">
    <text evidence="3">The sequence shown here is derived from an EMBL/GenBank/DDBJ whole genome shotgun (WGS) entry which is preliminary data.</text>
</comment>
<reference evidence="3 4" key="1">
    <citation type="submission" date="2018-04" db="EMBL/GenBank/DDBJ databases">
        <title>The genome of golden apple snail Pomacea canaliculata provides insight into stress tolerance and invasive adaptation.</title>
        <authorList>
            <person name="Liu C."/>
            <person name="Liu B."/>
            <person name="Ren Y."/>
            <person name="Zhang Y."/>
            <person name="Wang H."/>
            <person name="Li S."/>
            <person name="Jiang F."/>
            <person name="Yin L."/>
            <person name="Zhang G."/>
            <person name="Qian W."/>
            <person name="Fan W."/>
        </authorList>
    </citation>
    <scope>NUCLEOTIDE SEQUENCE [LARGE SCALE GENOMIC DNA]</scope>
    <source>
        <strain evidence="3">SZHN2017</strain>
        <tissue evidence="3">Muscle</tissue>
    </source>
</reference>
<proteinExistence type="inferred from homology"/>
<dbReference type="AlphaFoldDB" id="A0A2T7NB98"/>
<dbReference type="InterPro" id="IPR042178">
    <property type="entry name" value="Serpin_sf_1"/>
</dbReference>
<organism evidence="3 4">
    <name type="scientific">Pomacea canaliculata</name>
    <name type="common">Golden apple snail</name>
    <dbReference type="NCBI Taxonomy" id="400727"/>
    <lineage>
        <taxon>Eukaryota</taxon>
        <taxon>Metazoa</taxon>
        <taxon>Spiralia</taxon>
        <taxon>Lophotrochozoa</taxon>
        <taxon>Mollusca</taxon>
        <taxon>Gastropoda</taxon>
        <taxon>Caenogastropoda</taxon>
        <taxon>Architaenioglossa</taxon>
        <taxon>Ampullarioidea</taxon>
        <taxon>Ampullariidae</taxon>
        <taxon>Pomacea</taxon>
    </lineage>
</organism>
<dbReference type="CDD" id="cd00172">
    <property type="entry name" value="serpin"/>
    <property type="match status" value="2"/>
</dbReference>
<dbReference type="PANTHER" id="PTHR11461">
    <property type="entry name" value="SERINE PROTEASE INHIBITOR, SERPIN"/>
    <property type="match status" value="1"/>
</dbReference>
<dbReference type="InterPro" id="IPR042185">
    <property type="entry name" value="Serpin_sf_2"/>
</dbReference>
<keyword evidence="4" id="KW-1185">Reference proteome</keyword>
<dbReference type="InterPro" id="IPR000215">
    <property type="entry name" value="Serpin_fam"/>
</dbReference>
<dbReference type="PANTHER" id="PTHR11461:SF342">
    <property type="entry name" value="SERINE PROTEASE INHIBITOR 28DC"/>
    <property type="match status" value="1"/>
</dbReference>
<accession>A0A2T7NB98</accession>
<evidence type="ECO:0000256" key="1">
    <source>
        <dbReference type="RuleBase" id="RU000411"/>
    </source>
</evidence>
<comment type="similarity">
    <text evidence="1">Belongs to the serpin family.</text>
</comment>
<gene>
    <name evidence="3" type="ORF">C0Q70_20971</name>
</gene>
<dbReference type="SMART" id="SM00093">
    <property type="entry name" value="SERPIN"/>
    <property type="match status" value="2"/>
</dbReference>
<dbReference type="EMBL" id="PZQS01000014">
    <property type="protein sequence ID" value="PVD18422.1"/>
    <property type="molecule type" value="Genomic_DNA"/>
</dbReference>
<dbReference type="GO" id="GO:0004867">
    <property type="term" value="F:serine-type endopeptidase inhibitor activity"/>
    <property type="evidence" value="ECO:0007669"/>
    <property type="project" value="InterPro"/>
</dbReference>
<dbReference type="Pfam" id="PF00079">
    <property type="entry name" value="Serpin"/>
    <property type="match status" value="2"/>
</dbReference>
<feature type="domain" description="Serpin" evidence="2">
    <location>
        <begin position="22"/>
        <end position="359"/>
    </location>
</feature>
<dbReference type="InterPro" id="IPR036186">
    <property type="entry name" value="Serpin_sf"/>
</dbReference>